<organism evidence="2 3">
    <name type="scientific">Orchesella cincta</name>
    <name type="common">Springtail</name>
    <name type="synonym">Podura cincta</name>
    <dbReference type="NCBI Taxonomy" id="48709"/>
    <lineage>
        <taxon>Eukaryota</taxon>
        <taxon>Metazoa</taxon>
        <taxon>Ecdysozoa</taxon>
        <taxon>Arthropoda</taxon>
        <taxon>Hexapoda</taxon>
        <taxon>Collembola</taxon>
        <taxon>Entomobryomorpha</taxon>
        <taxon>Entomobryoidea</taxon>
        <taxon>Orchesellidae</taxon>
        <taxon>Orchesellinae</taxon>
        <taxon>Orchesella</taxon>
    </lineage>
</organism>
<feature type="compositionally biased region" description="Basic and acidic residues" evidence="1">
    <location>
        <begin position="298"/>
        <end position="319"/>
    </location>
</feature>
<proteinExistence type="predicted"/>
<feature type="compositionally biased region" description="Polar residues" evidence="1">
    <location>
        <begin position="321"/>
        <end position="330"/>
    </location>
</feature>
<comment type="caution">
    <text evidence="2">The sequence shown here is derived from an EMBL/GenBank/DDBJ whole genome shotgun (WGS) entry which is preliminary data.</text>
</comment>
<feature type="region of interest" description="Disordered" evidence="1">
    <location>
        <begin position="294"/>
        <end position="330"/>
    </location>
</feature>
<keyword evidence="3" id="KW-1185">Reference proteome</keyword>
<feature type="region of interest" description="Disordered" evidence="1">
    <location>
        <begin position="208"/>
        <end position="236"/>
    </location>
</feature>
<dbReference type="AlphaFoldDB" id="A0A1D2MK96"/>
<evidence type="ECO:0000256" key="1">
    <source>
        <dbReference type="SAM" id="MobiDB-lite"/>
    </source>
</evidence>
<sequence>MRFVCDICPLTATNHQTVVIGHYEAWINHLLTPQHQTEQNLAMLRKSCWPKADYTAVVKNLPSYNESSADLYVDVAMQLSEYGFVEAIHHRKGTESDVLYVAIQLYETKPFPRSLTFVDGNEFTVTLLPRPTTSSLSENGIIKSDDRDGLGQRRRRLSSVSSNGINKSFSGIDIGTDAPGSPTSPVSKSLEKKDCSVQCAMQCSSGNNISSMTVTESNRSEKPVANEKYRSSGNGGKRIKYDKETLLLFCGVKALPQRFVDILNFPMDIVLEEAKEVDLEQFMMEPVVWVNISENDGGDMRRQGRKPNGETRWHGRRPMDGNNSWQRTQY</sequence>
<gene>
    <name evidence="2" type="ORF">Ocin01_13296</name>
</gene>
<feature type="compositionally biased region" description="Basic and acidic residues" evidence="1">
    <location>
        <begin position="218"/>
        <end position="230"/>
    </location>
</feature>
<protein>
    <submittedName>
        <fullName evidence="2">Uncharacterized protein</fullName>
    </submittedName>
</protein>
<dbReference type="EMBL" id="LJIJ01001003">
    <property type="protein sequence ID" value="ODM93388.1"/>
    <property type="molecule type" value="Genomic_DNA"/>
</dbReference>
<evidence type="ECO:0000313" key="2">
    <source>
        <dbReference type="EMBL" id="ODM93388.1"/>
    </source>
</evidence>
<feature type="compositionally biased region" description="Polar residues" evidence="1">
    <location>
        <begin position="208"/>
        <end position="217"/>
    </location>
</feature>
<name>A0A1D2MK96_ORCCI</name>
<feature type="region of interest" description="Disordered" evidence="1">
    <location>
        <begin position="133"/>
        <end position="159"/>
    </location>
</feature>
<accession>A0A1D2MK96</accession>
<evidence type="ECO:0000313" key="3">
    <source>
        <dbReference type="Proteomes" id="UP000094527"/>
    </source>
</evidence>
<reference evidence="2 3" key="1">
    <citation type="journal article" date="2016" name="Genome Biol. Evol.">
        <title>Gene Family Evolution Reflects Adaptation to Soil Environmental Stressors in the Genome of the Collembolan Orchesella cincta.</title>
        <authorList>
            <person name="Faddeeva-Vakhrusheva A."/>
            <person name="Derks M.F."/>
            <person name="Anvar S.Y."/>
            <person name="Agamennone V."/>
            <person name="Suring W."/>
            <person name="Smit S."/>
            <person name="van Straalen N.M."/>
            <person name="Roelofs D."/>
        </authorList>
    </citation>
    <scope>NUCLEOTIDE SEQUENCE [LARGE SCALE GENOMIC DNA]</scope>
    <source>
        <tissue evidence="2">Mixed pool</tissue>
    </source>
</reference>
<dbReference type="Proteomes" id="UP000094527">
    <property type="component" value="Unassembled WGS sequence"/>
</dbReference>